<dbReference type="AlphaFoldDB" id="A0AAJ7VY34"/>
<evidence type="ECO:0000313" key="2">
    <source>
        <dbReference type="RefSeq" id="XP_024937488.1"/>
    </source>
</evidence>
<name>A0AAJ7VY34_CEPCN</name>
<sequence>MRDDNTCIYILKHARRTRSIFLGLLVGQRQGVKPGAPHNPLARSKGGISGGMGMNESTMGIHHCHLTILQLLLREKKRNLNLRTAPWGLRQVYLSMTTSSYGSCQLKLRAHCIGWLMRISTGKTFRIPREPARQRWPRTLNDNLLTSPASRIPTANGSDSHYSIRRYPKDSMSFSCPPPVGQLRISHN</sequence>
<dbReference type="KEGG" id="ccin:107264446"/>
<dbReference type="GeneID" id="107264446"/>
<dbReference type="RefSeq" id="XP_024937488.1">
    <property type="nucleotide sequence ID" value="XM_025081720.1"/>
</dbReference>
<accession>A0AAJ7VY34</accession>
<reference evidence="2" key="1">
    <citation type="submission" date="2025-08" db="UniProtKB">
        <authorList>
            <consortium name="RefSeq"/>
        </authorList>
    </citation>
    <scope>IDENTIFICATION</scope>
</reference>
<proteinExistence type="predicted"/>
<protein>
    <submittedName>
        <fullName evidence="2">Uncharacterized protein LOC107264446</fullName>
    </submittedName>
</protein>
<keyword evidence="1" id="KW-1185">Reference proteome</keyword>
<organism evidence="1 2">
    <name type="scientific">Cephus cinctus</name>
    <name type="common">Wheat stem sawfly</name>
    <dbReference type="NCBI Taxonomy" id="211228"/>
    <lineage>
        <taxon>Eukaryota</taxon>
        <taxon>Metazoa</taxon>
        <taxon>Ecdysozoa</taxon>
        <taxon>Arthropoda</taxon>
        <taxon>Hexapoda</taxon>
        <taxon>Insecta</taxon>
        <taxon>Pterygota</taxon>
        <taxon>Neoptera</taxon>
        <taxon>Endopterygota</taxon>
        <taxon>Hymenoptera</taxon>
        <taxon>Cephoidea</taxon>
        <taxon>Cephidae</taxon>
        <taxon>Cephus</taxon>
    </lineage>
</organism>
<evidence type="ECO:0000313" key="1">
    <source>
        <dbReference type="Proteomes" id="UP000694920"/>
    </source>
</evidence>
<dbReference type="Proteomes" id="UP000694920">
    <property type="component" value="Unplaced"/>
</dbReference>
<gene>
    <name evidence="2" type="primary">LOC107264446</name>
</gene>